<dbReference type="EMBL" id="NBAG03000347">
    <property type="protein sequence ID" value="PNI37192.1"/>
    <property type="molecule type" value="Genomic_DNA"/>
</dbReference>
<evidence type="ECO:0000313" key="2">
    <source>
        <dbReference type="EMBL" id="PNI37192.1"/>
    </source>
</evidence>
<proteinExistence type="predicted"/>
<dbReference type="Proteomes" id="UP000236370">
    <property type="component" value="Unassembled WGS sequence"/>
</dbReference>
<protein>
    <submittedName>
        <fullName evidence="2">AIPL1 isoform 7</fullName>
    </submittedName>
</protein>
<dbReference type="AlphaFoldDB" id="A0A2J8KQA4"/>
<gene>
    <name evidence="2" type="ORF">CK820_G0036882</name>
</gene>
<name>A0A2J8KQA4_PANTR</name>
<accession>A0A2J8KQA4</accession>
<comment type="caution">
    <text evidence="2">The sequence shown here is derived from an EMBL/GenBank/DDBJ whole genome shotgun (WGS) entry which is preliminary data.</text>
</comment>
<dbReference type="SMR" id="A0A2J8KQA4"/>
<reference evidence="2 3" key="1">
    <citation type="submission" date="2017-12" db="EMBL/GenBank/DDBJ databases">
        <title>High-resolution comparative analysis of great ape genomes.</title>
        <authorList>
            <person name="Pollen A."/>
            <person name="Hastie A."/>
            <person name="Hormozdiari F."/>
            <person name="Dougherty M."/>
            <person name="Liu R."/>
            <person name="Chaisson M."/>
            <person name="Hoppe E."/>
            <person name="Hill C."/>
            <person name="Pang A."/>
            <person name="Hillier L."/>
            <person name="Baker C."/>
            <person name="Armstrong J."/>
            <person name="Shendure J."/>
            <person name="Paten B."/>
            <person name="Wilson R."/>
            <person name="Chao H."/>
            <person name="Schneider V."/>
            <person name="Ventura M."/>
            <person name="Kronenberg Z."/>
            <person name="Murali S."/>
            <person name="Gordon D."/>
            <person name="Cantsilieris S."/>
            <person name="Munson K."/>
            <person name="Nelson B."/>
            <person name="Raja A."/>
            <person name="Underwood J."/>
            <person name="Diekhans M."/>
            <person name="Fiddes I."/>
            <person name="Haussler D."/>
            <person name="Eichler E."/>
        </authorList>
    </citation>
    <scope>NUCLEOTIDE SEQUENCE [LARGE SCALE GENOMIC DNA]</scope>
    <source>
        <strain evidence="2">Yerkes chimp pedigree #C0471</strain>
    </source>
</reference>
<feature type="region of interest" description="Disordered" evidence="1">
    <location>
        <begin position="33"/>
        <end position="61"/>
    </location>
</feature>
<evidence type="ECO:0000313" key="3">
    <source>
        <dbReference type="Proteomes" id="UP000236370"/>
    </source>
</evidence>
<organism evidence="2 3">
    <name type="scientific">Pan troglodytes</name>
    <name type="common">Chimpanzee</name>
    <dbReference type="NCBI Taxonomy" id="9598"/>
    <lineage>
        <taxon>Eukaryota</taxon>
        <taxon>Metazoa</taxon>
        <taxon>Chordata</taxon>
        <taxon>Craniata</taxon>
        <taxon>Vertebrata</taxon>
        <taxon>Euteleostomi</taxon>
        <taxon>Mammalia</taxon>
        <taxon>Eutheria</taxon>
        <taxon>Euarchontoglires</taxon>
        <taxon>Primates</taxon>
        <taxon>Haplorrhini</taxon>
        <taxon>Catarrhini</taxon>
        <taxon>Hominidae</taxon>
        <taxon>Pan</taxon>
    </lineage>
</organism>
<evidence type="ECO:0000256" key="1">
    <source>
        <dbReference type="SAM" id="MobiDB-lite"/>
    </source>
</evidence>
<sequence length="61" mass="6327">MDAALLLNVEGVKKTILHGGTGELPNFITGSRVSGAPPEQTGSPTAAFNIPGDLSFPHHEM</sequence>